<dbReference type="GO" id="GO:0005829">
    <property type="term" value="C:cytosol"/>
    <property type="evidence" value="ECO:0007669"/>
    <property type="project" value="TreeGrafter"/>
</dbReference>
<reference evidence="8" key="1">
    <citation type="submission" date="2010-06" db="EMBL/GenBank/DDBJ databases">
        <authorList>
            <person name="Jiang H."/>
            <person name="Abraham K."/>
            <person name="Ali S."/>
            <person name="Alsbrooks S.L."/>
            <person name="Anim B.N."/>
            <person name="Anosike U.S."/>
            <person name="Attaway T."/>
            <person name="Bandaranaike D.P."/>
            <person name="Battles P.K."/>
            <person name="Bell S.N."/>
            <person name="Bell A.V."/>
            <person name="Beltran B."/>
            <person name="Bickham C."/>
            <person name="Bustamante Y."/>
            <person name="Caleb T."/>
            <person name="Canada A."/>
            <person name="Cardenas V."/>
            <person name="Carter K."/>
            <person name="Chacko J."/>
            <person name="Chandrabose M.N."/>
            <person name="Chavez D."/>
            <person name="Chavez A."/>
            <person name="Chen L."/>
            <person name="Chu H.-S."/>
            <person name="Claassen K.J."/>
            <person name="Cockrell R."/>
            <person name="Collins M."/>
            <person name="Cooper J.A."/>
            <person name="Cree A."/>
            <person name="Curry S.M."/>
            <person name="Da Y."/>
            <person name="Dao M.D."/>
            <person name="Das B."/>
            <person name="Davila M.-L."/>
            <person name="Davy-Carroll L."/>
            <person name="Denson S."/>
            <person name="Dinh H."/>
            <person name="Ebong V.E."/>
            <person name="Edwards J.R."/>
            <person name="Egan A."/>
            <person name="El-Daye J."/>
            <person name="Escobedo L."/>
            <person name="Fernandez S."/>
            <person name="Fernando P.R."/>
            <person name="Flagg N."/>
            <person name="Forbes L.D."/>
            <person name="Fowler R.G."/>
            <person name="Fu Q."/>
            <person name="Gabisi R.A."/>
            <person name="Ganer J."/>
            <person name="Garbino Pronczuk A."/>
            <person name="Garcia R.M."/>
            <person name="Garner T."/>
            <person name="Garrett T.E."/>
            <person name="Gonzalez D.A."/>
            <person name="Hamid H."/>
            <person name="Hawkins E.S."/>
            <person name="Hirani K."/>
            <person name="Hogues M.E."/>
            <person name="Hollins B."/>
            <person name="Hsiao C.-H."/>
            <person name="Jabil R."/>
            <person name="James M.L."/>
            <person name="Jhangiani S.N."/>
            <person name="Johnson B."/>
            <person name="Johnson Q."/>
            <person name="Joshi V."/>
            <person name="Kalu J.B."/>
            <person name="Kam C."/>
            <person name="Kashfia A."/>
            <person name="Keebler J."/>
            <person name="Kisamo H."/>
            <person name="Kovar C.L."/>
            <person name="Lago L.A."/>
            <person name="Lai C.-Y."/>
            <person name="Laidlaw J."/>
            <person name="Lara F."/>
            <person name="Le T.-K."/>
            <person name="Lee S.L."/>
            <person name="Legall F.H."/>
            <person name="Lemon S.J."/>
            <person name="Lewis L.R."/>
            <person name="Li B."/>
            <person name="Liu Y."/>
            <person name="Liu Y.-S."/>
            <person name="Lopez J."/>
            <person name="Lozado R.J."/>
            <person name="Lu J."/>
            <person name="Madu R.C."/>
            <person name="Maheshwari M."/>
            <person name="Maheshwari R."/>
            <person name="Malloy K."/>
            <person name="Martinez E."/>
            <person name="Mathew T."/>
            <person name="Mercado I.C."/>
            <person name="Mercado C."/>
            <person name="Meyer B."/>
            <person name="Montgomery K."/>
            <person name="Morgan M.B."/>
            <person name="Munidasa M."/>
            <person name="Nazareth L.V."/>
            <person name="Nelson J."/>
            <person name="Ng B.M."/>
            <person name="Nguyen N.B."/>
            <person name="Nguyen P.Q."/>
            <person name="Nguyen T."/>
            <person name="Obregon M."/>
            <person name="Okwuonu G.O."/>
            <person name="Onwere C.G."/>
            <person name="Orozco G."/>
            <person name="Parra A."/>
            <person name="Patel S."/>
            <person name="Patil S."/>
            <person name="Perez A."/>
            <person name="Perez Y."/>
            <person name="Pham C."/>
            <person name="Primus E.L."/>
            <person name="Pu L.-L."/>
            <person name="Puazo M."/>
            <person name="Qin X."/>
            <person name="Quiroz J.B."/>
            <person name="Reese J."/>
            <person name="Richards S."/>
            <person name="Rives C.M."/>
            <person name="Robberts R."/>
            <person name="Ruiz S.J."/>
            <person name="Ruiz M.J."/>
            <person name="Santibanez J."/>
            <person name="Schneider B.W."/>
            <person name="Sisson I."/>
            <person name="Smith M."/>
            <person name="Sodergren E."/>
            <person name="Song X.-Z."/>
            <person name="Song B.B."/>
            <person name="Summersgill H."/>
            <person name="Thelus R."/>
            <person name="Thornton R.D."/>
            <person name="Trejos Z.Y."/>
            <person name="Usmani K."/>
            <person name="Vattathil S."/>
            <person name="Villasana D."/>
            <person name="Walker D.L."/>
            <person name="Wang S."/>
            <person name="Wang K."/>
            <person name="White C.S."/>
            <person name="Williams A.C."/>
            <person name="Williamson J."/>
            <person name="Wilson K."/>
            <person name="Woghiren I.O."/>
            <person name="Woodworth J.R."/>
            <person name="Worley K.C."/>
            <person name="Wright R.A."/>
            <person name="Wu W."/>
            <person name="Young L."/>
            <person name="Zhang L."/>
            <person name="Zhang J."/>
            <person name="Zhu Y."/>
            <person name="Muzny D.M."/>
            <person name="Weinstock G."/>
            <person name="Gibbs R.A."/>
        </authorList>
    </citation>
    <scope>NUCLEOTIDE SEQUENCE [LARGE SCALE GENOMIC DNA]</scope>
    <source>
        <strain evidence="8">LSR1</strain>
    </source>
</reference>
<evidence type="ECO:0000313" key="8">
    <source>
        <dbReference type="Proteomes" id="UP000007819"/>
    </source>
</evidence>
<dbReference type="PANTHER" id="PTHR10996">
    <property type="entry name" value="2-HYDROXYACID DEHYDROGENASE-RELATED"/>
    <property type="match status" value="1"/>
</dbReference>
<evidence type="ECO:0000256" key="3">
    <source>
        <dbReference type="ARBA" id="ARBA00073306"/>
    </source>
</evidence>
<dbReference type="RefSeq" id="XP_016661244.1">
    <property type="nucleotide sequence ID" value="XM_016805755.1"/>
</dbReference>
<dbReference type="OMA" id="THAPHCE"/>
<proteinExistence type="inferred from homology"/>
<organism evidence="7 8">
    <name type="scientific">Acyrthosiphon pisum</name>
    <name type="common">Pea aphid</name>
    <dbReference type="NCBI Taxonomy" id="7029"/>
    <lineage>
        <taxon>Eukaryota</taxon>
        <taxon>Metazoa</taxon>
        <taxon>Ecdysozoa</taxon>
        <taxon>Arthropoda</taxon>
        <taxon>Hexapoda</taxon>
        <taxon>Insecta</taxon>
        <taxon>Pterygota</taxon>
        <taxon>Neoptera</taxon>
        <taxon>Paraneoptera</taxon>
        <taxon>Hemiptera</taxon>
        <taxon>Sternorrhyncha</taxon>
        <taxon>Aphidomorpha</taxon>
        <taxon>Aphidoidea</taxon>
        <taxon>Aphididae</taxon>
        <taxon>Macrosiphini</taxon>
        <taxon>Acyrthosiphon</taxon>
    </lineage>
</organism>
<dbReference type="Proteomes" id="UP000007819">
    <property type="component" value="Chromosome A1"/>
</dbReference>
<dbReference type="InterPro" id="IPR050223">
    <property type="entry name" value="D-isomer_2-hydroxyacid_DH"/>
</dbReference>
<dbReference type="EnsemblMetazoa" id="XM_016805757.2">
    <property type="protein sequence ID" value="XP_016661246.1"/>
    <property type="gene ID" value="LOC100160724"/>
</dbReference>
<sequence length="321" mass="34509">MSKPKVLLAHNDFLPAIIAQLMETFNVKIINKPMVGSTYQDLLDNIAGSFGLIISGGKIPVDEHLIETAGPSLRVISSTSMGYECVDTNALKKRGIVLGNTVHATTDRVSELTVGLLIATARHFLDANQQMKSGKLPTSLGTGLTNSVVGIIGCGNIGIAVAKMLSGFKLSGLLYTSRKPKPEVECLGGQLVSLNDLVGRSDFIILATVLVPETMYIINKDRLALMKPNAVIINVGRGKLINQDDLVDALRNKRIRGAGLDVTTPEPLPLDHPLMTMDNVVILPHIAGRNTIEAAMEKAQLTIDNIFAVFNNQPMPCQVNL</sequence>
<keyword evidence="8" id="KW-1185">Reference proteome</keyword>
<dbReference type="SUPFAM" id="SSF52283">
    <property type="entry name" value="Formate/glycerate dehydrogenase catalytic domain-like"/>
    <property type="match status" value="1"/>
</dbReference>
<dbReference type="Pfam" id="PF02826">
    <property type="entry name" value="2-Hacid_dh_C"/>
    <property type="match status" value="1"/>
</dbReference>
<dbReference type="SUPFAM" id="SSF51735">
    <property type="entry name" value="NAD(P)-binding Rossmann-fold domains"/>
    <property type="match status" value="1"/>
</dbReference>
<dbReference type="GO" id="GO:0016618">
    <property type="term" value="F:hydroxypyruvate reductase [NAD(P)H] activity"/>
    <property type="evidence" value="ECO:0007669"/>
    <property type="project" value="TreeGrafter"/>
</dbReference>
<evidence type="ECO:0000256" key="2">
    <source>
        <dbReference type="ARBA" id="ARBA00023002"/>
    </source>
</evidence>
<dbReference type="InterPro" id="IPR029753">
    <property type="entry name" value="D-isomer_DH_CS"/>
</dbReference>
<dbReference type="AlphaFoldDB" id="A0A8R2H5V9"/>
<dbReference type="RefSeq" id="XP_016661245.1">
    <property type="nucleotide sequence ID" value="XM_016805756.1"/>
</dbReference>
<dbReference type="PANTHER" id="PTHR10996:SF257">
    <property type="entry name" value="GLYOXYLATE REDUCTASE 1"/>
    <property type="match status" value="1"/>
</dbReference>
<dbReference type="InterPro" id="IPR006140">
    <property type="entry name" value="D-isomer_DH_NAD-bd"/>
</dbReference>
<comment type="similarity">
    <text evidence="1 4">Belongs to the D-isomer specific 2-hydroxyacid dehydrogenase family.</text>
</comment>
<evidence type="ECO:0000259" key="5">
    <source>
        <dbReference type="Pfam" id="PF00389"/>
    </source>
</evidence>
<dbReference type="RefSeq" id="XP_016661246.1">
    <property type="nucleotide sequence ID" value="XM_016805757.1"/>
</dbReference>
<name>A0A8R2H5V9_ACYPI</name>
<evidence type="ECO:0000256" key="1">
    <source>
        <dbReference type="ARBA" id="ARBA00005854"/>
    </source>
</evidence>
<evidence type="ECO:0000313" key="7">
    <source>
        <dbReference type="EnsemblMetazoa" id="XP_016661244.1"/>
    </source>
</evidence>
<dbReference type="GO" id="GO:0030267">
    <property type="term" value="F:glyoxylate reductase (NADPH) activity"/>
    <property type="evidence" value="ECO:0007669"/>
    <property type="project" value="TreeGrafter"/>
</dbReference>
<dbReference type="GeneID" id="100160724"/>
<dbReference type="EnsemblMetazoa" id="XM_016805755.2">
    <property type="protein sequence ID" value="XP_016661244.1"/>
    <property type="gene ID" value="LOC100160724"/>
</dbReference>
<dbReference type="RefSeq" id="XP_016661247.1">
    <property type="nucleotide sequence ID" value="XM_016805758.1"/>
</dbReference>
<dbReference type="InterPro" id="IPR036291">
    <property type="entry name" value="NAD(P)-bd_dom_sf"/>
</dbReference>
<dbReference type="OrthoDB" id="298012at2759"/>
<dbReference type="Pfam" id="PF00389">
    <property type="entry name" value="2-Hacid_dh"/>
    <property type="match status" value="1"/>
</dbReference>
<dbReference type="Gene3D" id="3.40.50.720">
    <property type="entry name" value="NAD(P)-binding Rossmann-like Domain"/>
    <property type="match status" value="2"/>
</dbReference>
<dbReference type="EnsemblMetazoa" id="XM_016805758.2">
    <property type="protein sequence ID" value="XP_016661247.1"/>
    <property type="gene ID" value="LOC100160724"/>
</dbReference>
<dbReference type="PROSITE" id="PS00671">
    <property type="entry name" value="D_2_HYDROXYACID_DH_3"/>
    <property type="match status" value="1"/>
</dbReference>
<evidence type="ECO:0000259" key="6">
    <source>
        <dbReference type="Pfam" id="PF02826"/>
    </source>
</evidence>
<reference evidence="7" key="2">
    <citation type="submission" date="2022-06" db="UniProtKB">
        <authorList>
            <consortium name="EnsemblMetazoa"/>
        </authorList>
    </citation>
    <scope>IDENTIFICATION</scope>
</reference>
<feature type="domain" description="D-isomer specific 2-hydroxyacid dehydrogenase NAD-binding" evidence="6">
    <location>
        <begin position="114"/>
        <end position="287"/>
    </location>
</feature>
<dbReference type="EnsemblMetazoa" id="XM_016805756.2">
    <property type="protein sequence ID" value="XP_016661245.1"/>
    <property type="gene ID" value="LOC100160724"/>
</dbReference>
<feature type="domain" description="D-isomer specific 2-hydroxyacid dehydrogenase catalytic" evidence="5">
    <location>
        <begin position="25"/>
        <end position="320"/>
    </location>
</feature>
<dbReference type="FunFam" id="3.40.50.720:FF:000026">
    <property type="entry name" value="Glyoxylate/hydroxypyruvate reductase B"/>
    <property type="match status" value="1"/>
</dbReference>
<evidence type="ECO:0000256" key="4">
    <source>
        <dbReference type="RuleBase" id="RU003719"/>
    </source>
</evidence>
<dbReference type="GO" id="GO:0051287">
    <property type="term" value="F:NAD binding"/>
    <property type="evidence" value="ECO:0007669"/>
    <property type="project" value="InterPro"/>
</dbReference>
<protein>
    <recommendedName>
        <fullName evidence="3">Glyoxylate reductase/hydroxypyruvate reductase</fullName>
    </recommendedName>
</protein>
<accession>A0A8R2H5V9</accession>
<dbReference type="PROSITE" id="PS00065">
    <property type="entry name" value="D_2_HYDROXYACID_DH_1"/>
    <property type="match status" value="1"/>
</dbReference>
<dbReference type="InterPro" id="IPR029752">
    <property type="entry name" value="D-isomer_DH_CS1"/>
</dbReference>
<dbReference type="EnsemblMetazoa" id="XM_029486959.1">
    <property type="protein sequence ID" value="XP_029342819.1"/>
    <property type="gene ID" value="LOC100160724"/>
</dbReference>
<keyword evidence="2 4" id="KW-0560">Oxidoreductase</keyword>
<dbReference type="InterPro" id="IPR006139">
    <property type="entry name" value="D-isomer_2_OHA_DH_cat_dom"/>
</dbReference>